<feature type="domain" description="PPM-type phosphatase" evidence="17">
    <location>
        <begin position="23"/>
        <end position="284"/>
    </location>
</feature>
<protein>
    <submittedName>
        <fullName evidence="19 20">Protein phosphatase 1B</fullName>
    </submittedName>
</protein>
<dbReference type="Pfam" id="PF00481">
    <property type="entry name" value="PP2C"/>
    <property type="match status" value="1"/>
</dbReference>
<dbReference type="PANTHER" id="PTHR47992">
    <property type="entry name" value="PROTEIN PHOSPHATASE"/>
    <property type="match status" value="1"/>
</dbReference>
<keyword evidence="13" id="KW-0472">Membrane</keyword>
<organism evidence="18 21">
    <name type="scientific">Ceratosolen solmsi marchali</name>
    <dbReference type="NCBI Taxonomy" id="326594"/>
    <lineage>
        <taxon>Eukaryota</taxon>
        <taxon>Metazoa</taxon>
        <taxon>Ecdysozoa</taxon>
        <taxon>Arthropoda</taxon>
        <taxon>Hexapoda</taxon>
        <taxon>Insecta</taxon>
        <taxon>Pterygota</taxon>
        <taxon>Neoptera</taxon>
        <taxon>Endopterygota</taxon>
        <taxon>Hymenoptera</taxon>
        <taxon>Apocrita</taxon>
        <taxon>Proctotrupomorpha</taxon>
        <taxon>Chalcidoidea</taxon>
        <taxon>Agaonidae</taxon>
        <taxon>Agaoninae</taxon>
        <taxon>Ceratosolen</taxon>
    </lineage>
</organism>
<keyword evidence="12 16" id="KW-0904">Protein phosphatase</keyword>
<dbReference type="KEGG" id="csol:105360983"/>
<keyword evidence="8" id="KW-0519">Myristate</keyword>
<dbReference type="RefSeq" id="XP_011496346.1">
    <property type="nucleotide sequence ID" value="XM_011498044.1"/>
</dbReference>
<dbReference type="GO" id="GO:0000287">
    <property type="term" value="F:magnesium ion binding"/>
    <property type="evidence" value="ECO:0007669"/>
    <property type="project" value="InterPro"/>
</dbReference>
<dbReference type="GeneID" id="105360983"/>
<keyword evidence="18" id="KW-1185">Reference proteome</keyword>
<evidence type="ECO:0000256" key="1">
    <source>
        <dbReference type="ARBA" id="ARBA00001936"/>
    </source>
</evidence>
<dbReference type="PROSITE" id="PS51746">
    <property type="entry name" value="PPM_2"/>
    <property type="match status" value="1"/>
</dbReference>
<keyword evidence="7" id="KW-0597">Phosphoprotein</keyword>
<sequence length="377" mass="41936">MGAFLDTPKTDKYNEHGEGNGLHYAVACMQGWRMEMEDAHRALTGLDGGLADWSYFAVFDGHAGASVSAHSAEHLLECIMQTEEFKAEDVIKGIHSGFLSLDHKMRDLPQMCNGTDKSGSTVVCAFISPKNIYIANCGDSRAVLCRSGNPVFSTRDHKPGLPAEKERIQKAGGCVVIQRVNGLLAVSRALGDYEYKKVEGRGPCEQLVSPEPEIFVRERDNEQDEFLVLACDGIWDVMTNEALCNFIHSRLLITDDLEAVSNQVIDTCLYKGSRDNMSIVLITFPGAPKPSPEAKKKEAELDLFIERTIKDIVSQEEDKKDFEFMSLLHILMQHSIPNLPPGGGLPAKQKFIENVFRQECPNRADSIGIMYDFLQFN</sequence>
<keyword evidence="6" id="KW-0963">Cytoplasm</keyword>
<dbReference type="InterPro" id="IPR001932">
    <property type="entry name" value="PPM-type_phosphatase-like_dom"/>
</dbReference>
<dbReference type="SMART" id="SM00332">
    <property type="entry name" value="PP2Cc"/>
    <property type="match status" value="1"/>
</dbReference>
<evidence type="ECO:0000256" key="5">
    <source>
        <dbReference type="ARBA" id="ARBA00006702"/>
    </source>
</evidence>
<name>A0AAJ7DTV1_9HYME</name>
<dbReference type="GO" id="GO:0005829">
    <property type="term" value="C:cytosol"/>
    <property type="evidence" value="ECO:0007669"/>
    <property type="project" value="UniProtKB-SubCell"/>
</dbReference>
<dbReference type="Gene3D" id="1.10.10.430">
    <property type="entry name" value="Phosphatase 2C, C-terminal domain suprefamily"/>
    <property type="match status" value="1"/>
</dbReference>
<dbReference type="Pfam" id="PF07830">
    <property type="entry name" value="PP2C_C"/>
    <property type="match status" value="1"/>
</dbReference>
<dbReference type="GO" id="GO:0030145">
    <property type="term" value="F:manganese ion binding"/>
    <property type="evidence" value="ECO:0007669"/>
    <property type="project" value="InterPro"/>
</dbReference>
<gene>
    <name evidence="19 20 21 22" type="primary">LOC105360983</name>
</gene>
<evidence type="ECO:0000313" key="18">
    <source>
        <dbReference type="Proteomes" id="UP000695007"/>
    </source>
</evidence>
<dbReference type="InterPro" id="IPR036457">
    <property type="entry name" value="PPM-type-like_dom_sf"/>
</dbReference>
<dbReference type="CDD" id="cd00143">
    <property type="entry name" value="PP2Cc"/>
    <property type="match status" value="1"/>
</dbReference>
<reference evidence="19 20" key="1">
    <citation type="submission" date="2025-04" db="UniProtKB">
        <authorList>
            <consortium name="RefSeq"/>
        </authorList>
    </citation>
    <scope>IDENTIFICATION</scope>
</reference>
<dbReference type="SUPFAM" id="SSF81606">
    <property type="entry name" value="PP2C-like"/>
    <property type="match status" value="1"/>
</dbReference>
<accession>A0AAJ7DTV1</accession>
<evidence type="ECO:0000256" key="12">
    <source>
        <dbReference type="ARBA" id="ARBA00022912"/>
    </source>
</evidence>
<dbReference type="RefSeq" id="XP_011496347.1">
    <property type="nucleotide sequence ID" value="XM_011498045.1"/>
</dbReference>
<keyword evidence="15" id="KW-0449">Lipoprotein</keyword>
<dbReference type="RefSeq" id="XP_011496348.1">
    <property type="nucleotide sequence ID" value="XM_011498046.1"/>
</dbReference>
<dbReference type="PROSITE" id="PS01032">
    <property type="entry name" value="PPM_1"/>
    <property type="match status" value="1"/>
</dbReference>
<dbReference type="FunFam" id="3.60.40.10:FF:000001">
    <property type="entry name" value="protein phosphatase 1B isoform X1"/>
    <property type="match status" value="1"/>
</dbReference>
<keyword evidence="9" id="KW-0479">Metal-binding</keyword>
<evidence type="ECO:0000256" key="15">
    <source>
        <dbReference type="ARBA" id="ARBA00023288"/>
    </source>
</evidence>
<evidence type="ECO:0000313" key="19">
    <source>
        <dbReference type="RefSeq" id="XP_011496346.1"/>
    </source>
</evidence>
<evidence type="ECO:0000256" key="11">
    <source>
        <dbReference type="ARBA" id="ARBA00022842"/>
    </source>
</evidence>
<dbReference type="InterPro" id="IPR012911">
    <property type="entry name" value="PP2C_C"/>
</dbReference>
<comment type="subcellular location">
    <subcellularLocation>
        <location evidence="3">Cytoplasm</location>
        <location evidence="3">Cytosol</location>
    </subcellularLocation>
    <subcellularLocation>
        <location evidence="4">Membrane</location>
        <topology evidence="4">Lipid-anchor</topology>
    </subcellularLocation>
</comment>
<evidence type="ECO:0000256" key="16">
    <source>
        <dbReference type="RuleBase" id="RU003465"/>
    </source>
</evidence>
<dbReference type="InterPro" id="IPR036580">
    <property type="entry name" value="PP2C_C_sf"/>
</dbReference>
<dbReference type="GO" id="GO:0016020">
    <property type="term" value="C:membrane"/>
    <property type="evidence" value="ECO:0007669"/>
    <property type="project" value="UniProtKB-SubCell"/>
</dbReference>
<dbReference type="Gene3D" id="3.60.40.10">
    <property type="entry name" value="PPM-type phosphatase domain"/>
    <property type="match status" value="1"/>
</dbReference>
<dbReference type="RefSeq" id="XP_011496349.1">
    <property type="nucleotide sequence ID" value="XM_011498047.1"/>
</dbReference>
<dbReference type="AlphaFoldDB" id="A0AAJ7DTV1"/>
<keyword evidence="10 16" id="KW-0378">Hydrolase</keyword>
<keyword evidence="14" id="KW-0464">Manganese</keyword>
<dbReference type="GO" id="GO:0004722">
    <property type="term" value="F:protein serine/threonine phosphatase activity"/>
    <property type="evidence" value="ECO:0007669"/>
    <property type="project" value="InterPro"/>
</dbReference>
<evidence type="ECO:0000256" key="2">
    <source>
        <dbReference type="ARBA" id="ARBA00001946"/>
    </source>
</evidence>
<evidence type="ECO:0000256" key="6">
    <source>
        <dbReference type="ARBA" id="ARBA00022490"/>
    </source>
</evidence>
<evidence type="ECO:0000313" key="22">
    <source>
        <dbReference type="RefSeq" id="XP_011496349.1"/>
    </source>
</evidence>
<dbReference type="Proteomes" id="UP000695007">
    <property type="component" value="Unplaced"/>
</dbReference>
<comment type="cofactor">
    <cofactor evidence="2">
        <name>Mg(2+)</name>
        <dbReference type="ChEBI" id="CHEBI:18420"/>
    </cofactor>
</comment>
<evidence type="ECO:0000259" key="17">
    <source>
        <dbReference type="PROSITE" id="PS51746"/>
    </source>
</evidence>
<comment type="similarity">
    <text evidence="5 16">Belongs to the PP2C family.</text>
</comment>
<evidence type="ECO:0000256" key="9">
    <source>
        <dbReference type="ARBA" id="ARBA00022723"/>
    </source>
</evidence>
<proteinExistence type="inferred from homology"/>
<comment type="cofactor">
    <cofactor evidence="1">
        <name>Mn(2+)</name>
        <dbReference type="ChEBI" id="CHEBI:29035"/>
    </cofactor>
</comment>
<evidence type="ECO:0000256" key="8">
    <source>
        <dbReference type="ARBA" id="ARBA00022707"/>
    </source>
</evidence>
<evidence type="ECO:0000256" key="7">
    <source>
        <dbReference type="ARBA" id="ARBA00022553"/>
    </source>
</evidence>
<evidence type="ECO:0000256" key="10">
    <source>
        <dbReference type="ARBA" id="ARBA00022801"/>
    </source>
</evidence>
<keyword evidence="11" id="KW-0460">Magnesium</keyword>
<dbReference type="SUPFAM" id="SSF81601">
    <property type="entry name" value="Protein serine/threonine phosphatase 2C, C-terminal domain"/>
    <property type="match status" value="1"/>
</dbReference>
<dbReference type="InterPro" id="IPR000222">
    <property type="entry name" value="PP2C_BS"/>
</dbReference>
<evidence type="ECO:0000313" key="20">
    <source>
        <dbReference type="RefSeq" id="XP_011496347.1"/>
    </source>
</evidence>
<evidence type="ECO:0000256" key="4">
    <source>
        <dbReference type="ARBA" id="ARBA00004635"/>
    </source>
</evidence>
<evidence type="ECO:0000256" key="14">
    <source>
        <dbReference type="ARBA" id="ARBA00023211"/>
    </source>
</evidence>
<evidence type="ECO:0000256" key="3">
    <source>
        <dbReference type="ARBA" id="ARBA00004514"/>
    </source>
</evidence>
<evidence type="ECO:0000256" key="13">
    <source>
        <dbReference type="ARBA" id="ARBA00023136"/>
    </source>
</evidence>
<evidence type="ECO:0000313" key="21">
    <source>
        <dbReference type="RefSeq" id="XP_011496348.1"/>
    </source>
</evidence>
<dbReference type="InterPro" id="IPR015655">
    <property type="entry name" value="PP2C"/>
</dbReference>